<dbReference type="SUPFAM" id="SSF89733">
    <property type="entry name" value="L-sulfolactate dehydrogenase-like"/>
    <property type="match status" value="1"/>
</dbReference>
<dbReference type="InterPro" id="IPR043143">
    <property type="entry name" value="Mal/L-sulf/L-lact_DH-like_NADP"/>
</dbReference>
<dbReference type="AlphaFoldDB" id="A0A1F7G8L7"/>
<name>A0A1F7G8L7_9BACT</name>
<proteinExistence type="inferred from homology"/>
<gene>
    <name evidence="3" type="ORF">A2774_01025</name>
</gene>
<evidence type="ECO:0000313" key="3">
    <source>
        <dbReference type="EMBL" id="OGK14982.1"/>
    </source>
</evidence>
<evidence type="ECO:0008006" key="5">
    <source>
        <dbReference type="Google" id="ProtNLM"/>
    </source>
</evidence>
<reference evidence="3 4" key="1">
    <citation type="journal article" date="2016" name="Nat. Commun.">
        <title>Thousands of microbial genomes shed light on interconnected biogeochemical processes in an aquifer system.</title>
        <authorList>
            <person name="Anantharaman K."/>
            <person name="Brown C.T."/>
            <person name="Hug L.A."/>
            <person name="Sharon I."/>
            <person name="Castelle C.J."/>
            <person name="Probst A.J."/>
            <person name="Thomas B.C."/>
            <person name="Singh A."/>
            <person name="Wilkins M.J."/>
            <person name="Karaoz U."/>
            <person name="Brodie E.L."/>
            <person name="Williams K.H."/>
            <person name="Hubbard S.S."/>
            <person name="Banfield J.F."/>
        </authorList>
    </citation>
    <scope>NUCLEOTIDE SEQUENCE [LARGE SCALE GENOMIC DNA]</scope>
</reference>
<dbReference type="Gene3D" id="3.30.1370.60">
    <property type="entry name" value="Hypothetical oxidoreductase yiak, domain 2"/>
    <property type="match status" value="1"/>
</dbReference>
<evidence type="ECO:0000256" key="2">
    <source>
        <dbReference type="ARBA" id="ARBA00023002"/>
    </source>
</evidence>
<comment type="similarity">
    <text evidence="1">Belongs to the LDH2/MDH2 oxidoreductase family.</text>
</comment>
<dbReference type="Pfam" id="PF02615">
    <property type="entry name" value="Ldh_2"/>
    <property type="match status" value="1"/>
</dbReference>
<dbReference type="Gene3D" id="1.10.1530.10">
    <property type="match status" value="1"/>
</dbReference>
<sequence length="324" mass="35482">MKISIKDLEKLIKRALLKRYDQKETDLITDVVMFGELSGKTSHGIVRLESILSEIPKAKPRFIRKTKLSTIIEANSNPGMLVGPYAMGEVINIAQKNGFGIVGARGTFSSSGSLTFYLEKIAKEDLIGIIMAQSPESTPPHGGIQPMFGTNPIAFSFPTKNKPLIFDMGTSAISFGALIRAKALGQKIPLNVAIDKEGNITTDPSKAVEGATLPFDNSYKGSGLAMMVEILAGLWSGAWFTIHNKESGWGNLFMAFSPELLMEKSEFKQKINLLRETVRNSKSKDGKPIRISGEKTINTKDANLKKGYIELDEKLISKLKELAT</sequence>
<organism evidence="3 4">
    <name type="scientific">Candidatus Roizmanbacteria bacterium RIFCSPHIGHO2_01_FULL_39_12c</name>
    <dbReference type="NCBI Taxonomy" id="1802031"/>
    <lineage>
        <taxon>Bacteria</taxon>
        <taxon>Candidatus Roizmaniibacteriota</taxon>
    </lineage>
</organism>
<dbReference type="GO" id="GO:0016491">
    <property type="term" value="F:oxidoreductase activity"/>
    <property type="evidence" value="ECO:0007669"/>
    <property type="project" value="UniProtKB-KW"/>
</dbReference>
<evidence type="ECO:0000313" key="4">
    <source>
        <dbReference type="Proteomes" id="UP000177208"/>
    </source>
</evidence>
<dbReference type="InterPro" id="IPR036111">
    <property type="entry name" value="Mal/L-sulfo/L-lacto_DH-like_sf"/>
</dbReference>
<comment type="caution">
    <text evidence="3">The sequence shown here is derived from an EMBL/GenBank/DDBJ whole genome shotgun (WGS) entry which is preliminary data.</text>
</comment>
<dbReference type="EMBL" id="MFZG01000043">
    <property type="protein sequence ID" value="OGK14982.1"/>
    <property type="molecule type" value="Genomic_DNA"/>
</dbReference>
<keyword evidence="2" id="KW-0560">Oxidoreductase</keyword>
<protein>
    <recommendedName>
        <fullName evidence="5">Lactate dehydrogenase</fullName>
    </recommendedName>
</protein>
<dbReference type="PANTHER" id="PTHR11091:SF0">
    <property type="entry name" value="MALATE DEHYDROGENASE"/>
    <property type="match status" value="1"/>
</dbReference>
<dbReference type="InterPro" id="IPR043144">
    <property type="entry name" value="Mal/L-sulf/L-lact_DH-like_ah"/>
</dbReference>
<evidence type="ECO:0000256" key="1">
    <source>
        <dbReference type="ARBA" id="ARBA00006056"/>
    </source>
</evidence>
<dbReference type="InterPro" id="IPR003767">
    <property type="entry name" value="Malate/L-lactate_DH-like"/>
</dbReference>
<dbReference type="PANTHER" id="PTHR11091">
    <property type="entry name" value="OXIDOREDUCTASE-RELATED"/>
    <property type="match status" value="1"/>
</dbReference>
<accession>A0A1F7G8L7</accession>
<dbReference type="Proteomes" id="UP000177208">
    <property type="component" value="Unassembled WGS sequence"/>
</dbReference>